<evidence type="ECO:0000256" key="2">
    <source>
        <dbReference type="ARBA" id="ARBA00022617"/>
    </source>
</evidence>
<evidence type="ECO:0000256" key="7">
    <source>
        <dbReference type="SAM" id="MobiDB-lite"/>
    </source>
</evidence>
<evidence type="ECO:0000259" key="9">
    <source>
        <dbReference type="PROSITE" id="PS51007"/>
    </source>
</evidence>
<keyword evidence="2 6" id="KW-0349">Heme</keyword>
<proteinExistence type="predicted"/>
<keyword evidence="5 6" id="KW-0408">Iron</keyword>
<evidence type="ECO:0000256" key="5">
    <source>
        <dbReference type="ARBA" id="ARBA00023004"/>
    </source>
</evidence>
<dbReference type="EMBL" id="AHJE01000069">
    <property type="protein sequence ID" value="EHP40238.1"/>
    <property type="molecule type" value="Genomic_DNA"/>
</dbReference>
<dbReference type="InterPro" id="IPR036909">
    <property type="entry name" value="Cyt_c-like_dom_sf"/>
</dbReference>
<dbReference type="InterPro" id="IPR009056">
    <property type="entry name" value="Cyt_c-like_dom"/>
</dbReference>
<dbReference type="GO" id="GO:0020037">
    <property type="term" value="F:heme binding"/>
    <property type="evidence" value="ECO:0007669"/>
    <property type="project" value="InterPro"/>
</dbReference>
<keyword evidence="3 6" id="KW-0479">Metal-binding</keyword>
<dbReference type="GO" id="GO:0005506">
    <property type="term" value="F:iron ion binding"/>
    <property type="evidence" value="ECO:0007669"/>
    <property type="project" value="InterPro"/>
</dbReference>
<dbReference type="Gene3D" id="1.10.760.10">
    <property type="entry name" value="Cytochrome c-like domain"/>
    <property type="match status" value="1"/>
</dbReference>
<keyword evidence="8" id="KW-0472">Membrane</keyword>
<evidence type="ECO:0000313" key="11">
    <source>
        <dbReference type="Proteomes" id="UP000005808"/>
    </source>
</evidence>
<dbReference type="PRINTS" id="PR00605">
    <property type="entry name" value="CYTCHROMECIC"/>
</dbReference>
<dbReference type="GO" id="GO:0009055">
    <property type="term" value="F:electron transfer activity"/>
    <property type="evidence" value="ECO:0007669"/>
    <property type="project" value="InterPro"/>
</dbReference>
<comment type="caution">
    <text evidence="10">The sequence shown here is derived from an EMBL/GenBank/DDBJ whole genome shotgun (WGS) entry which is preliminary data.</text>
</comment>
<evidence type="ECO:0000256" key="6">
    <source>
        <dbReference type="PROSITE-ProRule" id="PRU00433"/>
    </source>
</evidence>
<evidence type="ECO:0000256" key="8">
    <source>
        <dbReference type="SAM" id="Phobius"/>
    </source>
</evidence>
<sequence length="201" mass="20604">MDSPSEKRRAAAARSRENADPHENRAPMPKVVLVLVLALVAWGCWYIATAPINSPSELGDRRTEADLQGSGKAGGGVDGAAVFQARCVACHQATGQGLPGVFPPLAGSEWVNGKDAKVAAIVLRGITGKLTVKGTAYNGAMPAFADQLSDAEIAAVLTHARSQWGNTSPAMTEDVVKAARAQTAAMTAPFDGDTALGAPGG</sequence>
<keyword evidence="8" id="KW-0812">Transmembrane</keyword>
<evidence type="ECO:0000256" key="1">
    <source>
        <dbReference type="ARBA" id="ARBA00022448"/>
    </source>
</evidence>
<dbReference type="InterPro" id="IPR008168">
    <property type="entry name" value="Cyt_C_IC"/>
</dbReference>
<feature type="region of interest" description="Disordered" evidence="7">
    <location>
        <begin position="1"/>
        <end position="24"/>
    </location>
</feature>
<keyword evidence="4" id="KW-0249">Electron transport</keyword>
<evidence type="ECO:0000313" key="10">
    <source>
        <dbReference type="EMBL" id="EHP40238.1"/>
    </source>
</evidence>
<dbReference type="AlphaFoldDB" id="H1SB00"/>
<organism evidence="10 11">
    <name type="scientific">Cupriavidus basilensis OR16</name>
    <dbReference type="NCBI Taxonomy" id="1127483"/>
    <lineage>
        <taxon>Bacteria</taxon>
        <taxon>Pseudomonadati</taxon>
        <taxon>Pseudomonadota</taxon>
        <taxon>Betaproteobacteria</taxon>
        <taxon>Burkholderiales</taxon>
        <taxon>Burkholderiaceae</taxon>
        <taxon>Cupriavidus</taxon>
    </lineage>
</organism>
<dbReference type="Pfam" id="PF00034">
    <property type="entry name" value="Cytochrom_C"/>
    <property type="match status" value="1"/>
</dbReference>
<feature type="domain" description="Cytochrome c" evidence="9">
    <location>
        <begin position="74"/>
        <end position="164"/>
    </location>
</feature>
<dbReference type="PATRIC" id="fig|1127483.3.peg.5315"/>
<dbReference type="PANTHER" id="PTHR35008:SF8">
    <property type="entry name" value="ALCOHOL DEHYDROGENASE CYTOCHROME C SUBUNIT"/>
    <property type="match status" value="1"/>
</dbReference>
<gene>
    <name evidence="10" type="ORF">OR16_26608</name>
</gene>
<dbReference type="RefSeq" id="WP_006160802.1">
    <property type="nucleotide sequence ID" value="NZ_AHJE01000069.1"/>
</dbReference>
<dbReference type="PROSITE" id="PS51007">
    <property type="entry name" value="CYTC"/>
    <property type="match status" value="1"/>
</dbReference>
<keyword evidence="8" id="KW-1133">Transmembrane helix</keyword>
<dbReference type="Proteomes" id="UP000005808">
    <property type="component" value="Unassembled WGS sequence"/>
</dbReference>
<name>H1SB00_9BURK</name>
<accession>H1SB00</accession>
<dbReference type="OrthoDB" id="9757546at2"/>
<feature type="transmembrane region" description="Helical" evidence="8">
    <location>
        <begin position="31"/>
        <end position="48"/>
    </location>
</feature>
<evidence type="ECO:0000256" key="4">
    <source>
        <dbReference type="ARBA" id="ARBA00022982"/>
    </source>
</evidence>
<dbReference type="PANTHER" id="PTHR35008">
    <property type="entry name" value="BLL4482 PROTEIN-RELATED"/>
    <property type="match status" value="1"/>
</dbReference>
<evidence type="ECO:0000256" key="3">
    <source>
        <dbReference type="ARBA" id="ARBA00022723"/>
    </source>
</evidence>
<keyword evidence="1" id="KW-0813">Transport</keyword>
<reference evidence="10 11" key="1">
    <citation type="journal article" date="2012" name="J. Bacteriol.">
        <title>De Novo Genome Project of Cupriavidus basilensis OR16.</title>
        <authorList>
            <person name="Cserhati M."/>
            <person name="Kriszt B."/>
            <person name="Szoboszlay S."/>
            <person name="Toth A."/>
            <person name="Szabo I."/>
            <person name="Tancsics A."/>
            <person name="Nagy I."/>
            <person name="Horvath B."/>
            <person name="Nagy I."/>
            <person name="Kukolya J."/>
        </authorList>
    </citation>
    <scope>NUCLEOTIDE SEQUENCE [LARGE SCALE GENOMIC DNA]</scope>
    <source>
        <strain evidence="10 11">OR16</strain>
    </source>
</reference>
<dbReference type="SUPFAM" id="SSF46626">
    <property type="entry name" value="Cytochrome c"/>
    <property type="match status" value="1"/>
</dbReference>
<protein>
    <submittedName>
        <fullName evidence="10">Cytochrome C oxidase, cbb3-type subunit III</fullName>
    </submittedName>
</protein>
<dbReference type="InterPro" id="IPR051459">
    <property type="entry name" value="Cytochrome_c-type_DH"/>
</dbReference>